<organism evidence="2 3">
    <name type="scientific">Flavobacterium jumunjinense</name>
    <dbReference type="NCBI Taxonomy" id="998845"/>
    <lineage>
        <taxon>Bacteria</taxon>
        <taxon>Pseudomonadati</taxon>
        <taxon>Bacteroidota</taxon>
        <taxon>Flavobacteriia</taxon>
        <taxon>Flavobacteriales</taxon>
        <taxon>Flavobacteriaceae</taxon>
        <taxon>Flavobacterium</taxon>
    </lineage>
</organism>
<gene>
    <name evidence="2" type="ORF">ACFFVF_13530</name>
</gene>
<evidence type="ECO:0000313" key="3">
    <source>
        <dbReference type="Proteomes" id="UP001589607"/>
    </source>
</evidence>
<dbReference type="RefSeq" id="WP_236457490.1">
    <property type="nucleotide sequence ID" value="NZ_CBCSGE010000006.1"/>
</dbReference>
<sequence length="283" mass="33855">MKREFSIGSEWLYYKIYCGVRTADVVLQDYLQEKIAYLIENELIVSWFFIRYNDPESHLRLRFKIAKPEYLGEVVAIFNEVFSLVKEQNLVWKIQTDTYMREIERYGESTYPLSETIFQADSELVLHYVTFKNQFEHDSTPLLFSFLSIDRFLISFSLTLEEKLKLLDRLQTSFKLEFNADKVLKKELDKQYREIEKEIAPFLNQDVTQFEPVYNAVAVKSSAIANAAQVILNDLDVSLSSFLNSHIHMMMNRQFTSRQRQYELLVYDHLFRFYKTMFYKNNR</sequence>
<proteinExistence type="predicted"/>
<dbReference type="InterPro" id="IPR023809">
    <property type="entry name" value="Thiopep_bacteriocin_synth_dom"/>
</dbReference>
<keyword evidence="3" id="KW-1185">Reference proteome</keyword>
<dbReference type="Pfam" id="PF14028">
    <property type="entry name" value="Lant_dehydr_C"/>
    <property type="match status" value="1"/>
</dbReference>
<evidence type="ECO:0000259" key="1">
    <source>
        <dbReference type="Pfam" id="PF14028"/>
    </source>
</evidence>
<name>A0ABV5GQ68_9FLAO</name>
<accession>A0ABV5GQ68</accession>
<dbReference type="Proteomes" id="UP001589607">
    <property type="component" value="Unassembled WGS sequence"/>
</dbReference>
<protein>
    <submittedName>
        <fullName evidence="2">Thiopeptide-type bacteriocin biosynthesis protein</fullName>
    </submittedName>
</protein>
<dbReference type="EMBL" id="JBHMEY010000059">
    <property type="protein sequence ID" value="MFB9097538.1"/>
    <property type="molecule type" value="Genomic_DNA"/>
</dbReference>
<comment type="caution">
    <text evidence="2">The sequence shown here is derived from an EMBL/GenBank/DDBJ whole genome shotgun (WGS) entry which is preliminary data.</text>
</comment>
<dbReference type="NCBIfam" id="TIGR03891">
    <property type="entry name" value="thiopep_ocin"/>
    <property type="match status" value="1"/>
</dbReference>
<reference evidence="2 3" key="1">
    <citation type="submission" date="2024-09" db="EMBL/GenBank/DDBJ databases">
        <authorList>
            <person name="Sun Q."/>
            <person name="Mori K."/>
        </authorList>
    </citation>
    <scope>NUCLEOTIDE SEQUENCE [LARGE SCALE GENOMIC DNA]</scope>
    <source>
        <strain evidence="2 3">CECT 7955</strain>
    </source>
</reference>
<feature type="domain" description="Thiopeptide-type bacteriocin biosynthesis" evidence="1">
    <location>
        <begin position="11"/>
        <end position="274"/>
    </location>
</feature>
<evidence type="ECO:0000313" key="2">
    <source>
        <dbReference type="EMBL" id="MFB9097538.1"/>
    </source>
</evidence>